<reference evidence="2 3" key="1">
    <citation type="submission" date="2024-01" db="EMBL/GenBank/DDBJ databases">
        <title>Complete Genome Sequence of Alkalicoccus halolimnae BZ-SZ-XJ29T, a Moderately Halophilic Bacterium Isolated from a Salt Lake.</title>
        <authorList>
            <person name="Zhao B."/>
        </authorList>
    </citation>
    <scope>NUCLEOTIDE SEQUENCE [LARGE SCALE GENOMIC DNA]</scope>
    <source>
        <strain evidence="2 3">BZ-SZ-XJ29</strain>
    </source>
</reference>
<evidence type="ECO:0000313" key="2">
    <source>
        <dbReference type="EMBL" id="WWD78884.1"/>
    </source>
</evidence>
<dbReference type="Proteomes" id="UP000321816">
    <property type="component" value="Chromosome"/>
</dbReference>
<keyword evidence="1" id="KW-0732">Signal</keyword>
<evidence type="ECO:0000256" key="1">
    <source>
        <dbReference type="SAM" id="SignalP"/>
    </source>
</evidence>
<dbReference type="RefSeq" id="WP_147805026.1">
    <property type="nucleotide sequence ID" value="NZ_CP144914.1"/>
</dbReference>
<name>A0A5C7F230_9BACI</name>
<evidence type="ECO:0008006" key="4">
    <source>
        <dbReference type="Google" id="ProtNLM"/>
    </source>
</evidence>
<accession>A0A5C7F230</accession>
<feature type="chain" id="PRO_5044096781" description="Lipoprotein" evidence="1">
    <location>
        <begin position="23"/>
        <end position="188"/>
    </location>
</feature>
<dbReference type="PROSITE" id="PS51257">
    <property type="entry name" value="PROKAR_LIPOPROTEIN"/>
    <property type="match status" value="1"/>
</dbReference>
<dbReference type="OrthoDB" id="2967946at2"/>
<organism evidence="2 3">
    <name type="scientific">Alkalicoccus halolimnae</name>
    <dbReference type="NCBI Taxonomy" id="1667239"/>
    <lineage>
        <taxon>Bacteria</taxon>
        <taxon>Bacillati</taxon>
        <taxon>Bacillota</taxon>
        <taxon>Bacilli</taxon>
        <taxon>Bacillales</taxon>
        <taxon>Bacillaceae</taxon>
        <taxon>Alkalicoccus</taxon>
    </lineage>
</organism>
<evidence type="ECO:0000313" key="3">
    <source>
        <dbReference type="Proteomes" id="UP000321816"/>
    </source>
</evidence>
<dbReference type="KEGG" id="ahal:FTX54_010640"/>
<keyword evidence="3" id="KW-1185">Reference proteome</keyword>
<proteinExistence type="predicted"/>
<protein>
    <recommendedName>
        <fullName evidence="4">Lipoprotein</fullName>
    </recommendedName>
</protein>
<dbReference type="EMBL" id="CP144914">
    <property type="protein sequence ID" value="WWD78884.1"/>
    <property type="molecule type" value="Genomic_DNA"/>
</dbReference>
<dbReference type="AlphaFoldDB" id="A0A5C7F230"/>
<feature type="signal peptide" evidence="1">
    <location>
        <begin position="1"/>
        <end position="22"/>
    </location>
</feature>
<sequence length="188" mass="21393">MKRLIVLPAVMLLGFAASCSHEGIEPSKGVDDIQSEAASMLDMKVFIPDFENLDIHTAFVTHRRGEPAMVDVHYAEDPQTIESDLQTEEGIEKWEENRNAKLLYGPYKERENVLFSFSKAPAGHYGHEIQVAGERVQFSENSIGPYFVYEIEEGHYLFNYLRSRYSNAEAIEKTGDIIEQMKEEGMVP</sequence>
<gene>
    <name evidence="2" type="ORF">FTX54_010640</name>
</gene>